<organism evidence="1 2">
    <name type="scientific">Persicobacter diffluens</name>
    <dbReference type="NCBI Taxonomy" id="981"/>
    <lineage>
        <taxon>Bacteria</taxon>
        <taxon>Pseudomonadati</taxon>
        <taxon>Bacteroidota</taxon>
        <taxon>Cytophagia</taxon>
        <taxon>Cytophagales</taxon>
        <taxon>Persicobacteraceae</taxon>
        <taxon>Persicobacter</taxon>
    </lineage>
</organism>
<dbReference type="Proteomes" id="UP001310022">
    <property type="component" value="Unassembled WGS sequence"/>
</dbReference>
<proteinExistence type="predicted"/>
<gene>
    <name evidence="1" type="ORF">PEDI_12500</name>
</gene>
<comment type="caution">
    <text evidence="1">The sequence shown here is derived from an EMBL/GenBank/DDBJ whole genome shotgun (WGS) entry which is preliminary data.</text>
</comment>
<dbReference type="AlphaFoldDB" id="A0AAN4VVY5"/>
<dbReference type="GO" id="GO:0016787">
    <property type="term" value="F:hydrolase activity"/>
    <property type="evidence" value="ECO:0007669"/>
    <property type="project" value="UniProtKB-ARBA"/>
</dbReference>
<dbReference type="Gene3D" id="3.40.720.10">
    <property type="entry name" value="Alkaline Phosphatase, subunit A"/>
    <property type="match status" value="1"/>
</dbReference>
<keyword evidence="2" id="KW-1185">Reference proteome</keyword>
<dbReference type="SUPFAM" id="SSF53649">
    <property type="entry name" value="Alkaline phosphatase-like"/>
    <property type="match status" value="1"/>
</dbReference>
<sequence>MKRTVLINIVGLSQRLLDNRLPFLTRYFKNQQGKSILPAFPAVTTTAQYNYLTGKKPGAHGIVGNGWYDRTDAEIKFWKQSNHLVQAPKIWEDLKRKNPNIKVANLFWWYNMYSNVDIAVTPRPNYLADGRKFPDIYTMPKNLRNQLQDELGTFPLFHFWGPKTSIKSSQWIADCAKKVELNHQPDLSLVYLPHLDYGLQKYGPDHPKMKAELLAIDQLCQDLFTFFENRGLRIIALSEYGITPVNKSIAINRHLRLNGWLETRLEKGQELLDPGASKAFAVADHQVAHLYIKKTEYLADLKNELMLLDGVEKVMDKKEQEKAGLCHERSGDLLLVANTNAWFNYYYWFDDKKAPLFAKTVDIHRKPGYDPVELFMDSSPLTPIKVAGKLLAKKLGFRTLLNVIPINETLVKGSHGRIPESKNDWPVLFSNDDSLEINDHLESTDVFELLQKAFALNSPTTVPEQINNL</sequence>
<protein>
    <submittedName>
        <fullName evidence="1">Alkaline phosphatase family protein</fullName>
    </submittedName>
</protein>
<dbReference type="PANTHER" id="PTHR10151">
    <property type="entry name" value="ECTONUCLEOTIDE PYROPHOSPHATASE/PHOSPHODIESTERASE"/>
    <property type="match status" value="1"/>
</dbReference>
<dbReference type="EMBL" id="BQKE01000001">
    <property type="protein sequence ID" value="GJM60698.1"/>
    <property type="molecule type" value="Genomic_DNA"/>
</dbReference>
<evidence type="ECO:0000313" key="2">
    <source>
        <dbReference type="Proteomes" id="UP001310022"/>
    </source>
</evidence>
<dbReference type="InterPro" id="IPR017850">
    <property type="entry name" value="Alkaline_phosphatase_core_sf"/>
</dbReference>
<accession>A0AAN4VVY5</accession>
<dbReference type="RefSeq" id="WP_338236399.1">
    <property type="nucleotide sequence ID" value="NZ_BQKE01000001.1"/>
</dbReference>
<reference evidence="1 2" key="1">
    <citation type="submission" date="2021-12" db="EMBL/GenBank/DDBJ databases">
        <title>Genome sequencing of bacteria with rrn-lacking chromosome and rrn-plasmid.</title>
        <authorList>
            <person name="Anda M."/>
            <person name="Iwasaki W."/>
        </authorList>
    </citation>
    <scope>NUCLEOTIDE SEQUENCE [LARGE SCALE GENOMIC DNA]</scope>
    <source>
        <strain evidence="1 2">NBRC 15940</strain>
    </source>
</reference>
<dbReference type="InterPro" id="IPR002591">
    <property type="entry name" value="Phosphodiest/P_Trfase"/>
</dbReference>
<evidence type="ECO:0000313" key="1">
    <source>
        <dbReference type="EMBL" id="GJM60698.1"/>
    </source>
</evidence>
<name>A0AAN4VVY5_9BACT</name>
<dbReference type="Pfam" id="PF01663">
    <property type="entry name" value="Phosphodiest"/>
    <property type="match status" value="1"/>
</dbReference>
<dbReference type="CDD" id="cd16018">
    <property type="entry name" value="Enpp"/>
    <property type="match status" value="1"/>
</dbReference>
<dbReference type="PANTHER" id="PTHR10151:SF120">
    <property type="entry name" value="BIS(5'-ADENOSYL)-TRIPHOSPHATASE"/>
    <property type="match status" value="1"/>
</dbReference>